<name>A0A285GZM7_9ACTN</name>
<protein>
    <submittedName>
        <fullName evidence="1">Uncharacterized protein</fullName>
    </submittedName>
</protein>
<dbReference type="EMBL" id="OBDY01000003">
    <property type="protein sequence ID" value="SNY28957.1"/>
    <property type="molecule type" value="Genomic_DNA"/>
</dbReference>
<dbReference type="Proteomes" id="UP000219612">
    <property type="component" value="Unassembled WGS sequence"/>
</dbReference>
<accession>A0A285GZM7</accession>
<gene>
    <name evidence="1" type="ORF">SAMN05421748_103165</name>
</gene>
<keyword evidence="2" id="KW-1185">Reference proteome</keyword>
<evidence type="ECO:0000313" key="1">
    <source>
        <dbReference type="EMBL" id="SNY28957.1"/>
    </source>
</evidence>
<proteinExistence type="predicted"/>
<dbReference type="RefSeq" id="WP_097319388.1">
    <property type="nucleotide sequence ID" value="NZ_OBDY01000003.1"/>
</dbReference>
<organism evidence="1 2">
    <name type="scientific">Paractinoplanes atraurantiacus</name>
    <dbReference type="NCBI Taxonomy" id="1036182"/>
    <lineage>
        <taxon>Bacteria</taxon>
        <taxon>Bacillati</taxon>
        <taxon>Actinomycetota</taxon>
        <taxon>Actinomycetes</taxon>
        <taxon>Micromonosporales</taxon>
        <taxon>Micromonosporaceae</taxon>
        <taxon>Paractinoplanes</taxon>
    </lineage>
</organism>
<sequence>MASLRKLRRRQLRWVRYDNRTARHDRAIPPIKVPPGLIRAARRVEAEIDRRFWAETPEIWLGGPEGEAALIDDVLGERCCLTGEQEGHDGPCVVACDECNGDGRCPDCGGVDDLGCDLCDGSGSCPRGCDSGEVVVEEFFPARVSVETVTVAGGLL</sequence>
<evidence type="ECO:0000313" key="2">
    <source>
        <dbReference type="Proteomes" id="UP000219612"/>
    </source>
</evidence>
<dbReference type="AlphaFoldDB" id="A0A285GZM7"/>
<reference evidence="1 2" key="1">
    <citation type="submission" date="2017-09" db="EMBL/GenBank/DDBJ databases">
        <authorList>
            <person name="Ehlers B."/>
            <person name="Leendertz F.H."/>
        </authorList>
    </citation>
    <scope>NUCLEOTIDE SEQUENCE [LARGE SCALE GENOMIC DNA]</scope>
    <source>
        <strain evidence="1 2">CGMCC 4.6857</strain>
    </source>
</reference>